<dbReference type="PANTHER" id="PTHR34023:SF4">
    <property type="entry name" value="RNASE H TYPE-1 DOMAIN-CONTAINING PROTEIN"/>
    <property type="match status" value="1"/>
</dbReference>
<evidence type="ECO:0000259" key="1">
    <source>
        <dbReference type="Pfam" id="PF13456"/>
    </source>
</evidence>
<sequence>MGCFVGLSSAWKYELRNVVVESNSMDVIQLIQNLDDCQSVSSLFLHIHKLTSRDWTVVFQHVFREGNMVADRFSRAANLNDFVEFDDADRRDLLGYRLVVSFVTYSSEWKLSELELALPLHVLLRLAAIKCSLLWFGDARVGWSRIKDLKFTVKSVYSIRCSANSAVGHRVWSLINKYRGLQKIKIFM</sequence>
<comment type="caution">
    <text evidence="2">The sequence shown here is derived from an EMBL/GenBank/DDBJ whole genome shotgun (WGS) entry which is preliminary data.</text>
</comment>
<dbReference type="Proteomes" id="UP001396334">
    <property type="component" value="Unassembled WGS sequence"/>
</dbReference>
<dbReference type="InterPro" id="IPR002156">
    <property type="entry name" value="RNaseH_domain"/>
</dbReference>
<accession>A0ABR2TSM7</accession>
<dbReference type="InterPro" id="IPR036397">
    <property type="entry name" value="RNaseH_sf"/>
</dbReference>
<dbReference type="CDD" id="cd06222">
    <property type="entry name" value="RNase_H_like"/>
    <property type="match status" value="1"/>
</dbReference>
<dbReference type="EMBL" id="JBBPBN010000004">
    <property type="protein sequence ID" value="KAK9040455.1"/>
    <property type="molecule type" value="Genomic_DNA"/>
</dbReference>
<keyword evidence="3" id="KW-1185">Reference proteome</keyword>
<gene>
    <name evidence="2" type="ORF">V6N11_015614</name>
</gene>
<feature type="domain" description="RNase H type-1" evidence="1">
    <location>
        <begin position="2"/>
        <end position="76"/>
    </location>
</feature>
<dbReference type="SUPFAM" id="SSF53098">
    <property type="entry name" value="Ribonuclease H-like"/>
    <property type="match status" value="1"/>
</dbReference>
<organism evidence="2 3">
    <name type="scientific">Hibiscus sabdariffa</name>
    <name type="common">roselle</name>
    <dbReference type="NCBI Taxonomy" id="183260"/>
    <lineage>
        <taxon>Eukaryota</taxon>
        <taxon>Viridiplantae</taxon>
        <taxon>Streptophyta</taxon>
        <taxon>Embryophyta</taxon>
        <taxon>Tracheophyta</taxon>
        <taxon>Spermatophyta</taxon>
        <taxon>Magnoliopsida</taxon>
        <taxon>eudicotyledons</taxon>
        <taxon>Gunneridae</taxon>
        <taxon>Pentapetalae</taxon>
        <taxon>rosids</taxon>
        <taxon>malvids</taxon>
        <taxon>Malvales</taxon>
        <taxon>Malvaceae</taxon>
        <taxon>Malvoideae</taxon>
        <taxon>Hibiscus</taxon>
    </lineage>
</organism>
<protein>
    <recommendedName>
        <fullName evidence="1">RNase H type-1 domain-containing protein</fullName>
    </recommendedName>
</protein>
<reference evidence="2 3" key="1">
    <citation type="journal article" date="2024" name="G3 (Bethesda)">
        <title>Genome assembly of Hibiscus sabdariffa L. provides insights into metabolisms of medicinal natural products.</title>
        <authorList>
            <person name="Kim T."/>
        </authorList>
    </citation>
    <scope>NUCLEOTIDE SEQUENCE [LARGE SCALE GENOMIC DNA]</scope>
    <source>
        <strain evidence="2">TK-2024</strain>
        <tissue evidence="2">Old leaves</tissue>
    </source>
</reference>
<dbReference type="InterPro" id="IPR012337">
    <property type="entry name" value="RNaseH-like_sf"/>
</dbReference>
<dbReference type="Pfam" id="PF13456">
    <property type="entry name" value="RVT_3"/>
    <property type="match status" value="1"/>
</dbReference>
<dbReference type="PANTHER" id="PTHR34023">
    <property type="entry name" value="RNASE H DOMAIN-CONTAINING PROTEIN"/>
    <property type="match status" value="1"/>
</dbReference>
<name>A0ABR2TSM7_9ROSI</name>
<evidence type="ECO:0000313" key="2">
    <source>
        <dbReference type="EMBL" id="KAK9040455.1"/>
    </source>
</evidence>
<dbReference type="InterPro" id="IPR044730">
    <property type="entry name" value="RNase_H-like_dom_plant"/>
</dbReference>
<dbReference type="Gene3D" id="3.30.420.10">
    <property type="entry name" value="Ribonuclease H-like superfamily/Ribonuclease H"/>
    <property type="match status" value="1"/>
</dbReference>
<proteinExistence type="predicted"/>
<evidence type="ECO:0000313" key="3">
    <source>
        <dbReference type="Proteomes" id="UP001396334"/>
    </source>
</evidence>